<dbReference type="InterPro" id="IPR036047">
    <property type="entry name" value="F-box-like_dom_sf"/>
</dbReference>
<dbReference type="Pfam" id="PF12937">
    <property type="entry name" value="F-box-like"/>
    <property type="match status" value="1"/>
</dbReference>
<feature type="repeat" description="WD" evidence="3">
    <location>
        <begin position="98"/>
        <end position="137"/>
    </location>
</feature>
<dbReference type="AlphaFoldDB" id="A0A9N9AKM5"/>
<keyword evidence="6" id="KW-1185">Reference proteome</keyword>
<dbReference type="PROSITE" id="PS50181">
    <property type="entry name" value="FBOX"/>
    <property type="match status" value="1"/>
</dbReference>
<dbReference type="PROSITE" id="PS50082">
    <property type="entry name" value="WD_REPEATS_2"/>
    <property type="match status" value="1"/>
</dbReference>
<proteinExistence type="predicted"/>
<dbReference type="PANTHER" id="PTHR44436:SF1">
    <property type="entry name" value="F-BOX_WD REPEAT-CONTAINING PROTEIN 2"/>
    <property type="match status" value="1"/>
</dbReference>
<protein>
    <submittedName>
        <fullName evidence="5">10648_t:CDS:1</fullName>
    </submittedName>
</protein>
<dbReference type="InterPro" id="IPR001810">
    <property type="entry name" value="F-box_dom"/>
</dbReference>
<dbReference type="Gene3D" id="1.20.1280.50">
    <property type="match status" value="1"/>
</dbReference>
<feature type="domain" description="F-box" evidence="4">
    <location>
        <begin position="10"/>
        <end position="56"/>
    </location>
</feature>
<evidence type="ECO:0000256" key="3">
    <source>
        <dbReference type="PROSITE-ProRule" id="PRU00221"/>
    </source>
</evidence>
<dbReference type="Gene3D" id="2.130.10.10">
    <property type="entry name" value="YVTN repeat-like/Quinoprotein amine dehydrogenase"/>
    <property type="match status" value="1"/>
</dbReference>
<dbReference type="PROSITE" id="PS00678">
    <property type="entry name" value="WD_REPEATS_1"/>
    <property type="match status" value="1"/>
</dbReference>
<dbReference type="InterPro" id="IPR019775">
    <property type="entry name" value="WD40_repeat_CS"/>
</dbReference>
<evidence type="ECO:0000313" key="5">
    <source>
        <dbReference type="EMBL" id="CAG8536117.1"/>
    </source>
</evidence>
<dbReference type="SMART" id="SM00320">
    <property type="entry name" value="WD40"/>
    <property type="match status" value="3"/>
</dbReference>
<evidence type="ECO:0000256" key="2">
    <source>
        <dbReference type="ARBA" id="ARBA00022737"/>
    </source>
</evidence>
<sequence>MTSEETTTVISPFDLLPDEICLRIFTELPVSTICLCQTVSKRWYYIFQDESLWQHHCSIFFEPGPLPPRTSSTLDSWKKFYRLQLDRNRGTAKKAFNFKAHESKVISLKLRGNILVTGSNDKCLGVWNIKTGKREKEIHVGADIICVDFIEHKDVIVCGSYYGDFGCKLFSLSTGKPLGEFREDHWIGTQCLDINDEYIILGTYKGMIHVLSWKDGRKVALFHIHNNRVAGVRLLGKDTAMSVSSNGAIDIFSISTNDLLYQHFLPRTAVNICAFDNNVEGHDLLCIAPEGSIFHLRWEDLDDVKGSILSEEGKIDERIRKLYSKDPIIIYQNNEISDRLFCAAIDSRYNYGVIGSLSSFPPKGDLLIYNSNVSRVNGIRGFNKIKLKNFTSSDTVCNVNGDTENVGNVSRTENGLLSLPDSSGSVFNVLGIDEERVVSGCTRGWIHCFEFNT</sequence>
<dbReference type="InterPro" id="IPR001680">
    <property type="entry name" value="WD40_rpt"/>
</dbReference>
<evidence type="ECO:0000259" key="4">
    <source>
        <dbReference type="PROSITE" id="PS50181"/>
    </source>
</evidence>
<dbReference type="SMART" id="SM00256">
    <property type="entry name" value="FBOX"/>
    <property type="match status" value="1"/>
</dbReference>
<organism evidence="5 6">
    <name type="scientific">Funneliformis mosseae</name>
    <name type="common">Endomycorrhizal fungus</name>
    <name type="synonym">Glomus mosseae</name>
    <dbReference type="NCBI Taxonomy" id="27381"/>
    <lineage>
        <taxon>Eukaryota</taxon>
        <taxon>Fungi</taxon>
        <taxon>Fungi incertae sedis</taxon>
        <taxon>Mucoromycota</taxon>
        <taxon>Glomeromycotina</taxon>
        <taxon>Glomeromycetes</taxon>
        <taxon>Glomerales</taxon>
        <taxon>Glomeraceae</taxon>
        <taxon>Funneliformis</taxon>
    </lineage>
</organism>
<gene>
    <name evidence="5" type="ORF">FMOSSE_LOCUS5749</name>
</gene>
<keyword evidence="2" id="KW-0677">Repeat</keyword>
<dbReference type="SUPFAM" id="SSF81383">
    <property type="entry name" value="F-box domain"/>
    <property type="match status" value="1"/>
</dbReference>
<keyword evidence="1 3" id="KW-0853">WD repeat</keyword>
<dbReference type="SUPFAM" id="SSF50978">
    <property type="entry name" value="WD40 repeat-like"/>
    <property type="match status" value="1"/>
</dbReference>
<evidence type="ECO:0000256" key="1">
    <source>
        <dbReference type="ARBA" id="ARBA00022574"/>
    </source>
</evidence>
<comment type="caution">
    <text evidence="5">The sequence shown here is derived from an EMBL/GenBank/DDBJ whole genome shotgun (WGS) entry which is preliminary data.</text>
</comment>
<dbReference type="InterPro" id="IPR015943">
    <property type="entry name" value="WD40/YVTN_repeat-like_dom_sf"/>
</dbReference>
<name>A0A9N9AKM5_FUNMO</name>
<accession>A0A9N9AKM5</accession>
<dbReference type="InterPro" id="IPR042627">
    <property type="entry name" value="FBXW2"/>
</dbReference>
<dbReference type="Proteomes" id="UP000789375">
    <property type="component" value="Unassembled WGS sequence"/>
</dbReference>
<dbReference type="PROSITE" id="PS50294">
    <property type="entry name" value="WD_REPEATS_REGION"/>
    <property type="match status" value="1"/>
</dbReference>
<dbReference type="EMBL" id="CAJVPP010001132">
    <property type="protein sequence ID" value="CAG8536117.1"/>
    <property type="molecule type" value="Genomic_DNA"/>
</dbReference>
<dbReference type="PANTHER" id="PTHR44436">
    <property type="entry name" value="F-BOX/WD REPEAT-CONTAINING PROTEIN 2"/>
    <property type="match status" value="1"/>
</dbReference>
<dbReference type="InterPro" id="IPR036322">
    <property type="entry name" value="WD40_repeat_dom_sf"/>
</dbReference>
<evidence type="ECO:0000313" key="6">
    <source>
        <dbReference type="Proteomes" id="UP000789375"/>
    </source>
</evidence>
<reference evidence="5" key="1">
    <citation type="submission" date="2021-06" db="EMBL/GenBank/DDBJ databases">
        <authorList>
            <person name="Kallberg Y."/>
            <person name="Tangrot J."/>
            <person name="Rosling A."/>
        </authorList>
    </citation>
    <scope>NUCLEOTIDE SEQUENCE</scope>
    <source>
        <strain evidence="5">87-6 pot B 2015</strain>
    </source>
</reference>